<protein>
    <submittedName>
        <fullName evidence="6">rRNA pseudouridine synthase</fullName>
    </submittedName>
</protein>
<dbReference type="Gene3D" id="3.10.290.10">
    <property type="entry name" value="RNA-binding S4 domain"/>
    <property type="match status" value="1"/>
</dbReference>
<dbReference type="SUPFAM" id="SSF55174">
    <property type="entry name" value="Alpha-L RNA-binding motif"/>
    <property type="match status" value="1"/>
</dbReference>
<evidence type="ECO:0000313" key="7">
    <source>
        <dbReference type="Proteomes" id="UP001162175"/>
    </source>
</evidence>
<dbReference type="PROSITE" id="PS01149">
    <property type="entry name" value="PSI_RSU"/>
    <property type="match status" value="1"/>
</dbReference>
<gene>
    <name evidence="6" type="ORF">DCBHLPFO_00336</name>
</gene>
<dbReference type="Gene3D" id="3.30.70.1560">
    <property type="entry name" value="Alpha-L RNA-binding motif"/>
    <property type="match status" value="1"/>
</dbReference>
<evidence type="ECO:0000256" key="2">
    <source>
        <dbReference type="ARBA" id="ARBA00022884"/>
    </source>
</evidence>
<dbReference type="GO" id="GO:0000455">
    <property type="term" value="P:enzyme-directed rRNA pseudouridine synthesis"/>
    <property type="evidence" value="ECO:0007669"/>
    <property type="project" value="UniProtKB-ARBA"/>
</dbReference>
<keyword evidence="2 4" id="KW-0694">RNA-binding</keyword>
<comment type="caution">
    <text evidence="6">The sequence shown here is derived from an EMBL/GenBank/DDBJ whole genome shotgun (WGS) entry which is preliminary data.</text>
</comment>
<proteinExistence type="inferred from homology"/>
<dbReference type="InterPro" id="IPR002942">
    <property type="entry name" value="S4_RNA-bd"/>
</dbReference>
<evidence type="ECO:0000259" key="5">
    <source>
        <dbReference type="SMART" id="SM00363"/>
    </source>
</evidence>
<dbReference type="InterPro" id="IPR042092">
    <property type="entry name" value="PsdUridine_s_RsuA/RluB/E/F_cat"/>
</dbReference>
<dbReference type="SMART" id="SM00363">
    <property type="entry name" value="S4"/>
    <property type="match status" value="1"/>
</dbReference>
<feature type="domain" description="RNA-binding S4" evidence="5">
    <location>
        <begin position="3"/>
        <end position="62"/>
    </location>
</feature>
<accession>A0AA43U1V7</accession>
<sequence>MKIRIEKVISQFLDVSRNDCKKILKDGRVFLNDKVILKPAVIDLEKDKLTIDGEEIIYKDKQYFIFNKPSGYVVANYDSKNETIFDIINLDPKRFFAYGRLDKDTEGLLIISNDGKIGHQIMNSKFEIPKKYYFEVDKEFDIKIKSHYPKPITISNNYVVKKYNFEFLNKNCGLITIYEGKFHQVKEMLEFFGYKIIYLKRISIGNLKLDENLELGQLREIDFNEINKIF</sequence>
<dbReference type="GO" id="GO:0003723">
    <property type="term" value="F:RNA binding"/>
    <property type="evidence" value="ECO:0007669"/>
    <property type="project" value="UniProtKB-KW"/>
</dbReference>
<dbReference type="Proteomes" id="UP001162175">
    <property type="component" value="Unassembled WGS sequence"/>
</dbReference>
<evidence type="ECO:0000256" key="4">
    <source>
        <dbReference type="PROSITE-ProRule" id="PRU00182"/>
    </source>
</evidence>
<keyword evidence="3" id="KW-0413">Isomerase</keyword>
<dbReference type="GO" id="GO:0120159">
    <property type="term" value="F:rRNA pseudouridine synthase activity"/>
    <property type="evidence" value="ECO:0007669"/>
    <property type="project" value="UniProtKB-ARBA"/>
</dbReference>
<dbReference type="EMBL" id="JAPFAR010000139">
    <property type="protein sequence ID" value="MDI3349807.1"/>
    <property type="molecule type" value="Genomic_DNA"/>
</dbReference>
<dbReference type="Gene3D" id="3.30.70.580">
    <property type="entry name" value="Pseudouridine synthase I, catalytic domain, N-terminal subdomain"/>
    <property type="match status" value="1"/>
</dbReference>
<dbReference type="PROSITE" id="PS50889">
    <property type="entry name" value="S4"/>
    <property type="match status" value="1"/>
</dbReference>
<dbReference type="InterPro" id="IPR020103">
    <property type="entry name" value="PsdUridine_synth_cat_dom_sf"/>
</dbReference>
<dbReference type="InterPro" id="IPR020094">
    <property type="entry name" value="TruA/RsuA/RluB/E/F_N"/>
</dbReference>
<organism evidence="6 7">
    <name type="scientific">Mycoplasmopsis arginini</name>
    <name type="common">Mycoplasma arginini</name>
    <dbReference type="NCBI Taxonomy" id="2094"/>
    <lineage>
        <taxon>Bacteria</taxon>
        <taxon>Bacillati</taxon>
        <taxon>Mycoplasmatota</taxon>
        <taxon>Mycoplasmoidales</taxon>
        <taxon>Metamycoplasmataceae</taxon>
        <taxon>Mycoplasmopsis</taxon>
    </lineage>
</organism>
<comment type="similarity">
    <text evidence="1">Belongs to the pseudouridine synthase RsuA family.</text>
</comment>
<dbReference type="CDD" id="cd00165">
    <property type="entry name" value="S4"/>
    <property type="match status" value="1"/>
</dbReference>
<evidence type="ECO:0000256" key="3">
    <source>
        <dbReference type="ARBA" id="ARBA00023235"/>
    </source>
</evidence>
<reference evidence="6" key="1">
    <citation type="submission" date="2022-11" db="EMBL/GenBank/DDBJ databases">
        <title>Draft genome of Mycoplasma arginini isolated from fly.</title>
        <authorList>
            <person name="Severgnini M."/>
            <person name="Gioia G."/>
            <person name="Cremonesi P."/>
            <person name="Moroni P."/>
            <person name="Addis M.F."/>
            <person name="Castiglioni B."/>
        </authorList>
    </citation>
    <scope>NUCLEOTIDE SEQUENCE</scope>
    <source>
        <strain evidence="6">QMP CG1-1632</strain>
    </source>
</reference>
<dbReference type="InterPro" id="IPR050343">
    <property type="entry name" value="RsuA_PseudoU_synthase"/>
</dbReference>
<dbReference type="InterPro" id="IPR006145">
    <property type="entry name" value="PsdUridine_synth_RsuA/RluA"/>
</dbReference>
<dbReference type="Pfam" id="PF00849">
    <property type="entry name" value="PseudoU_synth_2"/>
    <property type="match status" value="1"/>
</dbReference>
<evidence type="ECO:0000256" key="1">
    <source>
        <dbReference type="ARBA" id="ARBA00008348"/>
    </source>
</evidence>
<dbReference type="PANTHER" id="PTHR47683:SF4">
    <property type="entry name" value="PSEUDOURIDINE SYNTHASE"/>
    <property type="match status" value="1"/>
</dbReference>
<evidence type="ECO:0000313" key="6">
    <source>
        <dbReference type="EMBL" id="MDI3349807.1"/>
    </source>
</evidence>
<dbReference type="InterPro" id="IPR018496">
    <property type="entry name" value="PsdUridine_synth_RsuA/RluB_CS"/>
</dbReference>
<dbReference type="InterPro" id="IPR036986">
    <property type="entry name" value="S4_RNA-bd_sf"/>
</dbReference>
<dbReference type="AlphaFoldDB" id="A0AA43U1V7"/>
<dbReference type="PANTHER" id="PTHR47683">
    <property type="entry name" value="PSEUDOURIDINE SYNTHASE FAMILY PROTEIN-RELATED"/>
    <property type="match status" value="1"/>
</dbReference>
<dbReference type="SUPFAM" id="SSF55120">
    <property type="entry name" value="Pseudouridine synthase"/>
    <property type="match status" value="1"/>
</dbReference>
<name>A0AA43U1V7_MYCAR</name>
<dbReference type="RefSeq" id="WP_282459204.1">
    <property type="nucleotide sequence ID" value="NZ_JAPFAR010000139.1"/>
</dbReference>